<dbReference type="PANTHER" id="PTHR43441">
    <property type="entry name" value="RIBOSOMAL-PROTEIN-SERINE ACETYLTRANSFERASE"/>
    <property type="match status" value="1"/>
</dbReference>
<dbReference type="PROSITE" id="PS51186">
    <property type="entry name" value="GNAT"/>
    <property type="match status" value="1"/>
</dbReference>
<dbReference type="KEGG" id="ntp:CRH09_23310"/>
<dbReference type="Gene3D" id="3.40.630.30">
    <property type="match status" value="1"/>
</dbReference>
<reference evidence="2 3" key="1">
    <citation type="submission" date="2017-10" db="EMBL/GenBank/DDBJ databases">
        <title>Comparative genomics between pathogenic Norcardia.</title>
        <authorList>
            <person name="Zeng L."/>
        </authorList>
    </citation>
    <scope>NUCLEOTIDE SEQUENCE [LARGE SCALE GENOMIC DNA]</scope>
    <source>
        <strain evidence="2 3">NC_YFY_NT001</strain>
    </source>
</reference>
<dbReference type="Pfam" id="PF13302">
    <property type="entry name" value="Acetyltransf_3"/>
    <property type="match status" value="1"/>
</dbReference>
<dbReference type="Proteomes" id="UP000221961">
    <property type="component" value="Chromosome"/>
</dbReference>
<dbReference type="GO" id="GO:1990189">
    <property type="term" value="F:protein N-terminal-serine acetyltransferase activity"/>
    <property type="evidence" value="ECO:0007669"/>
    <property type="project" value="TreeGrafter"/>
</dbReference>
<dbReference type="AlphaFoldDB" id="A0A291RWZ5"/>
<gene>
    <name evidence="2" type="ORF">CRH09_23310</name>
</gene>
<proteinExistence type="predicted"/>
<dbReference type="GO" id="GO:0008999">
    <property type="term" value="F:protein-N-terminal-alanine acetyltransferase activity"/>
    <property type="evidence" value="ECO:0007669"/>
    <property type="project" value="TreeGrafter"/>
</dbReference>
<protein>
    <submittedName>
        <fullName evidence="2">GNAT family N-acetyltransferase</fullName>
    </submittedName>
</protein>
<feature type="domain" description="N-acetyltransferase" evidence="1">
    <location>
        <begin position="18"/>
        <end position="180"/>
    </location>
</feature>
<accession>A0A291RWZ5</accession>
<dbReference type="EMBL" id="CP023778">
    <property type="protein sequence ID" value="ATL72043.1"/>
    <property type="molecule type" value="Genomic_DNA"/>
</dbReference>
<dbReference type="PANTHER" id="PTHR43441:SF10">
    <property type="entry name" value="ACETYLTRANSFERASE"/>
    <property type="match status" value="1"/>
</dbReference>
<name>A0A291RWZ5_9NOCA</name>
<dbReference type="SUPFAM" id="SSF55729">
    <property type="entry name" value="Acyl-CoA N-acyltransferases (Nat)"/>
    <property type="match status" value="1"/>
</dbReference>
<organism evidence="2 3">
    <name type="scientific">Nocardia terpenica</name>
    <dbReference type="NCBI Taxonomy" id="455432"/>
    <lineage>
        <taxon>Bacteria</taxon>
        <taxon>Bacillati</taxon>
        <taxon>Actinomycetota</taxon>
        <taxon>Actinomycetes</taxon>
        <taxon>Mycobacteriales</taxon>
        <taxon>Nocardiaceae</taxon>
        <taxon>Nocardia</taxon>
    </lineage>
</organism>
<dbReference type="InterPro" id="IPR051908">
    <property type="entry name" value="Ribosomal_N-acetyltransferase"/>
</dbReference>
<evidence type="ECO:0000313" key="3">
    <source>
        <dbReference type="Proteomes" id="UP000221961"/>
    </source>
</evidence>
<dbReference type="InterPro" id="IPR000182">
    <property type="entry name" value="GNAT_dom"/>
</dbReference>
<evidence type="ECO:0000313" key="2">
    <source>
        <dbReference type="EMBL" id="ATL72043.1"/>
    </source>
</evidence>
<evidence type="ECO:0000259" key="1">
    <source>
        <dbReference type="PROSITE" id="PS51186"/>
    </source>
</evidence>
<dbReference type="InterPro" id="IPR016181">
    <property type="entry name" value="Acyl_CoA_acyltransferase"/>
</dbReference>
<keyword evidence="2" id="KW-0808">Transferase</keyword>
<sequence length="185" mass="20303">MSPAELVMPTDAPTFRDVRLRAFEYRDVSMIMNLSTDPYVPKIGSLVGKASREDALAYVDRQISRLASGIGYSFCVADNETDEALGTAGLWLAPIAGGRATAGYFVAPRSRGRGIAGQALIALTRFAWSIPELWRIELHIEPWNVASVRTAEFAGYEREGLLRSHQEIGGKRVDMLLYAAIRPTG</sequence>
<dbReference type="GO" id="GO:0005737">
    <property type="term" value="C:cytoplasm"/>
    <property type="evidence" value="ECO:0007669"/>
    <property type="project" value="TreeGrafter"/>
</dbReference>